<comment type="catalytic activity">
    <reaction evidence="1">
        <text>L-aspartyl-tRNA(Asn) + L-glutamine + ATP + H2O = L-asparaginyl-tRNA(Asn) + L-glutamate + ADP + phosphate + 2 H(+)</text>
        <dbReference type="Rhea" id="RHEA:14513"/>
        <dbReference type="Rhea" id="RHEA-COMP:9674"/>
        <dbReference type="Rhea" id="RHEA-COMP:9677"/>
        <dbReference type="ChEBI" id="CHEBI:15377"/>
        <dbReference type="ChEBI" id="CHEBI:15378"/>
        <dbReference type="ChEBI" id="CHEBI:29985"/>
        <dbReference type="ChEBI" id="CHEBI:30616"/>
        <dbReference type="ChEBI" id="CHEBI:43474"/>
        <dbReference type="ChEBI" id="CHEBI:58359"/>
        <dbReference type="ChEBI" id="CHEBI:78515"/>
        <dbReference type="ChEBI" id="CHEBI:78516"/>
        <dbReference type="ChEBI" id="CHEBI:456216"/>
    </reaction>
</comment>
<dbReference type="EMBL" id="FOXQ01000014">
    <property type="protein sequence ID" value="SFQ47409.1"/>
    <property type="molecule type" value="Genomic_DNA"/>
</dbReference>
<keyword evidence="1" id="KW-0547">Nucleotide-binding</keyword>
<evidence type="ECO:0000256" key="1">
    <source>
        <dbReference type="HAMAP-Rule" id="MF_00122"/>
    </source>
</evidence>
<evidence type="ECO:0000313" key="3">
    <source>
        <dbReference type="Proteomes" id="UP000199031"/>
    </source>
</evidence>
<evidence type="ECO:0000313" key="2">
    <source>
        <dbReference type="EMBL" id="SFQ47409.1"/>
    </source>
</evidence>
<keyword evidence="1" id="KW-0436">Ligase</keyword>
<dbReference type="AlphaFoldDB" id="A0A1I5YT67"/>
<gene>
    <name evidence="1" type="primary">gatC</name>
    <name evidence="2" type="ORF">SAMN05444277_1146</name>
</gene>
<keyword evidence="1" id="KW-0067">ATP-binding</keyword>
<dbReference type="Proteomes" id="UP000199031">
    <property type="component" value="Unassembled WGS sequence"/>
</dbReference>
<dbReference type="GO" id="GO:0006450">
    <property type="term" value="P:regulation of translational fidelity"/>
    <property type="evidence" value="ECO:0007669"/>
    <property type="project" value="InterPro"/>
</dbReference>
<dbReference type="Pfam" id="PF02686">
    <property type="entry name" value="GatC"/>
    <property type="match status" value="1"/>
</dbReference>
<dbReference type="GO" id="GO:0005524">
    <property type="term" value="F:ATP binding"/>
    <property type="evidence" value="ECO:0007669"/>
    <property type="project" value="UniProtKB-KW"/>
</dbReference>
<comment type="function">
    <text evidence="1">Allows the formation of correctly charged Asn-tRNA(Asn) or Gln-tRNA(Gln) through the transamidation of misacylated Asp-tRNA(Asn) or Glu-tRNA(Gln) in organisms which lack either or both of asparaginyl-tRNA or glutaminyl-tRNA synthetases. The reaction takes place in the presence of glutamine and ATP through an activated phospho-Asp-tRNA(Asn) or phospho-Glu-tRNA(Gln).</text>
</comment>
<dbReference type="GO" id="GO:0016740">
    <property type="term" value="F:transferase activity"/>
    <property type="evidence" value="ECO:0007669"/>
    <property type="project" value="UniProtKB-KW"/>
</dbReference>
<dbReference type="STRING" id="1465490.SAMN05444277_1146"/>
<dbReference type="NCBIfam" id="TIGR00135">
    <property type="entry name" value="gatC"/>
    <property type="match status" value="1"/>
</dbReference>
<dbReference type="InterPro" id="IPR003837">
    <property type="entry name" value="GatC"/>
</dbReference>
<keyword evidence="3" id="KW-1185">Reference proteome</keyword>
<comment type="similarity">
    <text evidence="1">Belongs to the GatC family.</text>
</comment>
<protein>
    <recommendedName>
        <fullName evidence="1">Aspartyl/glutamyl-tRNA(Asn/Gln) amidotransferase subunit C</fullName>
        <shortName evidence="1">Asp/Glu-ADT subunit C</shortName>
        <ecNumber evidence="1">6.3.5.-</ecNumber>
    </recommendedName>
</protein>
<dbReference type="EC" id="6.3.5.-" evidence="1"/>
<dbReference type="GO" id="GO:0050567">
    <property type="term" value="F:glutaminyl-tRNA synthase (glutamine-hydrolyzing) activity"/>
    <property type="evidence" value="ECO:0007669"/>
    <property type="project" value="UniProtKB-UniRule"/>
</dbReference>
<comment type="catalytic activity">
    <reaction evidence="1">
        <text>L-glutamyl-tRNA(Gln) + L-glutamine + ATP + H2O = L-glutaminyl-tRNA(Gln) + L-glutamate + ADP + phosphate + H(+)</text>
        <dbReference type="Rhea" id="RHEA:17521"/>
        <dbReference type="Rhea" id="RHEA-COMP:9681"/>
        <dbReference type="Rhea" id="RHEA-COMP:9684"/>
        <dbReference type="ChEBI" id="CHEBI:15377"/>
        <dbReference type="ChEBI" id="CHEBI:15378"/>
        <dbReference type="ChEBI" id="CHEBI:29985"/>
        <dbReference type="ChEBI" id="CHEBI:30616"/>
        <dbReference type="ChEBI" id="CHEBI:43474"/>
        <dbReference type="ChEBI" id="CHEBI:58359"/>
        <dbReference type="ChEBI" id="CHEBI:78520"/>
        <dbReference type="ChEBI" id="CHEBI:78521"/>
        <dbReference type="ChEBI" id="CHEBI:456216"/>
    </reaction>
</comment>
<dbReference type="Gene3D" id="1.10.20.60">
    <property type="entry name" value="Glu-tRNAGln amidotransferase C subunit, N-terminal domain"/>
    <property type="match status" value="1"/>
</dbReference>
<proteinExistence type="inferred from homology"/>
<dbReference type="InterPro" id="IPR036113">
    <property type="entry name" value="Asp/Glu-ADT_sf_sub_c"/>
</dbReference>
<dbReference type="PANTHER" id="PTHR15004">
    <property type="entry name" value="GLUTAMYL-TRNA(GLN) AMIDOTRANSFERASE SUBUNIT C, MITOCHONDRIAL"/>
    <property type="match status" value="1"/>
</dbReference>
<dbReference type="GO" id="GO:0050566">
    <property type="term" value="F:asparaginyl-tRNA synthase (glutamine-hydrolyzing) activity"/>
    <property type="evidence" value="ECO:0007669"/>
    <property type="project" value="RHEA"/>
</dbReference>
<comment type="subunit">
    <text evidence="1">Heterotrimer of A, B and C subunits.</text>
</comment>
<dbReference type="PANTHER" id="PTHR15004:SF0">
    <property type="entry name" value="GLUTAMYL-TRNA(GLN) AMIDOTRANSFERASE SUBUNIT C, MITOCHONDRIAL"/>
    <property type="match status" value="1"/>
</dbReference>
<organism evidence="2 3">
    <name type="scientific">Parafilimonas terrae</name>
    <dbReference type="NCBI Taxonomy" id="1465490"/>
    <lineage>
        <taxon>Bacteria</taxon>
        <taxon>Pseudomonadati</taxon>
        <taxon>Bacteroidota</taxon>
        <taxon>Chitinophagia</taxon>
        <taxon>Chitinophagales</taxon>
        <taxon>Chitinophagaceae</taxon>
        <taxon>Parafilimonas</taxon>
    </lineage>
</organism>
<dbReference type="HAMAP" id="MF_00122">
    <property type="entry name" value="GatC"/>
    <property type="match status" value="1"/>
</dbReference>
<dbReference type="OrthoDB" id="9813938at2"/>
<dbReference type="GO" id="GO:0070681">
    <property type="term" value="P:glutaminyl-tRNAGln biosynthesis via transamidation"/>
    <property type="evidence" value="ECO:0007669"/>
    <property type="project" value="TreeGrafter"/>
</dbReference>
<reference evidence="2 3" key="1">
    <citation type="submission" date="2016-10" db="EMBL/GenBank/DDBJ databases">
        <authorList>
            <person name="de Groot N.N."/>
        </authorList>
    </citation>
    <scope>NUCLEOTIDE SEQUENCE [LARGE SCALE GENOMIC DNA]</scope>
    <source>
        <strain evidence="2 3">DSM 28286</strain>
    </source>
</reference>
<keyword evidence="1" id="KW-0648">Protein biosynthesis</keyword>
<dbReference type="SUPFAM" id="SSF141000">
    <property type="entry name" value="Glu-tRNAGln amidotransferase C subunit"/>
    <property type="match status" value="1"/>
</dbReference>
<sequence length="99" mass="11369">MEVTSEMIDRLAVLAKLKFSEEEKKELNTDLERMIEFVEKLKEVDTTGTEPLLHITDAVNVLREDEVKQTITRQEALLNAPLTDGNFIKVPKVIKKETE</sequence>
<accession>A0A1I5YT67</accession>
<dbReference type="GO" id="GO:0006412">
    <property type="term" value="P:translation"/>
    <property type="evidence" value="ECO:0007669"/>
    <property type="project" value="UniProtKB-UniRule"/>
</dbReference>
<dbReference type="RefSeq" id="WP_090662066.1">
    <property type="nucleotide sequence ID" value="NZ_FOXQ01000014.1"/>
</dbReference>
<keyword evidence="2" id="KW-0808">Transferase</keyword>
<name>A0A1I5YT67_9BACT</name>